<feature type="domain" description="Ribosome-assembly protein 3 C-terminal" evidence="8">
    <location>
        <begin position="50"/>
        <end position="95"/>
    </location>
</feature>
<dbReference type="GO" id="GO:0005730">
    <property type="term" value="C:nucleolus"/>
    <property type="evidence" value="ECO:0007669"/>
    <property type="project" value="UniProtKB-SubCell"/>
</dbReference>
<sequence length="113" mass="12620">MSTTNPILSLHKLENLLNKIPVISKDNFIPSKMADQRPKQMSNTEVSAAFTSYYLQRATKEFAEDLDTIRNADDFRNDAVPILINALSQGTTMFSPVDQRRIAATEEGTKKSG</sequence>
<dbReference type="GO" id="GO:0000027">
    <property type="term" value="P:ribosomal large subunit assembly"/>
    <property type="evidence" value="ECO:0007669"/>
    <property type="project" value="TreeGrafter"/>
</dbReference>
<dbReference type="PANTHER" id="PTHR28127:SF1">
    <property type="entry name" value="RIBOSOME ASSEMBLY PROTEIN 3"/>
    <property type="match status" value="1"/>
</dbReference>
<reference evidence="9 10" key="1">
    <citation type="journal article" date="2018" name="Mycol. Prog.">
        <title>Coniella lustricola, a new species from submerged detritus.</title>
        <authorList>
            <person name="Raudabaugh D.B."/>
            <person name="Iturriaga T."/>
            <person name="Carver A."/>
            <person name="Mondo S."/>
            <person name="Pangilinan J."/>
            <person name="Lipzen A."/>
            <person name="He G."/>
            <person name="Amirebrahimi M."/>
            <person name="Grigoriev I.V."/>
            <person name="Miller A.N."/>
        </authorList>
    </citation>
    <scope>NUCLEOTIDE SEQUENCE [LARGE SCALE GENOMIC DNA]</scope>
    <source>
        <strain evidence="9 10">B22-T-1</strain>
    </source>
</reference>
<dbReference type="InParanoid" id="A0A2T3A7V1"/>
<dbReference type="OrthoDB" id="69550at2759"/>
<keyword evidence="6" id="KW-0539">Nucleus</keyword>
<proteinExistence type="inferred from homology"/>
<evidence type="ECO:0000256" key="6">
    <source>
        <dbReference type="ARBA" id="ARBA00023242"/>
    </source>
</evidence>
<dbReference type="AlphaFoldDB" id="A0A2T3A7V1"/>
<gene>
    <name evidence="9" type="ORF">BD289DRAFT_259208</name>
</gene>
<evidence type="ECO:0000313" key="9">
    <source>
        <dbReference type="EMBL" id="PSR85468.1"/>
    </source>
</evidence>
<evidence type="ECO:0000256" key="1">
    <source>
        <dbReference type="ARBA" id="ARBA00003035"/>
    </source>
</evidence>
<dbReference type="InterPro" id="IPR051898">
    <property type="entry name" value="Ribosome_Assembly_3"/>
</dbReference>
<name>A0A2T3A7V1_9PEZI</name>
<evidence type="ECO:0000256" key="3">
    <source>
        <dbReference type="ARBA" id="ARBA00006256"/>
    </source>
</evidence>
<comment type="similarity">
    <text evidence="3">Belongs to the RSA3 family.</text>
</comment>
<dbReference type="STRING" id="2025994.A0A2T3A7V1"/>
<evidence type="ECO:0000256" key="7">
    <source>
        <dbReference type="ARBA" id="ARBA00023274"/>
    </source>
</evidence>
<evidence type="ECO:0000259" key="8">
    <source>
        <dbReference type="Pfam" id="PF14615"/>
    </source>
</evidence>
<keyword evidence="7" id="KW-0687">Ribonucleoprotein</keyword>
<keyword evidence="5" id="KW-0690">Ribosome biogenesis</keyword>
<evidence type="ECO:0000256" key="4">
    <source>
        <dbReference type="ARBA" id="ARBA00015339"/>
    </source>
</evidence>
<dbReference type="PANTHER" id="PTHR28127">
    <property type="entry name" value="RIBOSOME ASSEMBLY PROTEIN 3"/>
    <property type="match status" value="1"/>
</dbReference>
<evidence type="ECO:0000256" key="2">
    <source>
        <dbReference type="ARBA" id="ARBA00004604"/>
    </source>
</evidence>
<dbReference type="Pfam" id="PF14615">
    <property type="entry name" value="Rsa3"/>
    <property type="match status" value="1"/>
</dbReference>
<dbReference type="InterPro" id="IPR028217">
    <property type="entry name" value="Rsa3_C"/>
</dbReference>
<comment type="function">
    <text evidence="1">Required for efficient biogenesis of the 60S ribosomal subunit.</text>
</comment>
<dbReference type="EMBL" id="KZ678442">
    <property type="protein sequence ID" value="PSR85468.1"/>
    <property type="molecule type" value="Genomic_DNA"/>
</dbReference>
<accession>A0A2T3A7V1</accession>
<evidence type="ECO:0000313" key="10">
    <source>
        <dbReference type="Proteomes" id="UP000241462"/>
    </source>
</evidence>
<dbReference type="GO" id="GO:0030687">
    <property type="term" value="C:preribosome, large subunit precursor"/>
    <property type="evidence" value="ECO:0007669"/>
    <property type="project" value="TreeGrafter"/>
</dbReference>
<dbReference type="Proteomes" id="UP000241462">
    <property type="component" value="Unassembled WGS sequence"/>
</dbReference>
<keyword evidence="10" id="KW-1185">Reference proteome</keyword>
<organism evidence="9 10">
    <name type="scientific">Coniella lustricola</name>
    <dbReference type="NCBI Taxonomy" id="2025994"/>
    <lineage>
        <taxon>Eukaryota</taxon>
        <taxon>Fungi</taxon>
        <taxon>Dikarya</taxon>
        <taxon>Ascomycota</taxon>
        <taxon>Pezizomycotina</taxon>
        <taxon>Sordariomycetes</taxon>
        <taxon>Sordariomycetidae</taxon>
        <taxon>Diaporthales</taxon>
        <taxon>Schizoparmaceae</taxon>
        <taxon>Coniella</taxon>
    </lineage>
</organism>
<evidence type="ECO:0000256" key="5">
    <source>
        <dbReference type="ARBA" id="ARBA00022517"/>
    </source>
</evidence>
<comment type="subcellular location">
    <subcellularLocation>
        <location evidence="2">Nucleus</location>
        <location evidence="2">Nucleolus</location>
    </subcellularLocation>
</comment>
<protein>
    <recommendedName>
        <fullName evidence="4">Ribosome assembly protein 3</fullName>
    </recommendedName>
</protein>